<comment type="caution">
    <text evidence="2">The sequence shown here is derived from an EMBL/GenBank/DDBJ whole genome shotgun (WGS) entry which is preliminary data.</text>
</comment>
<accession>A0A2T4Z9L7</accession>
<organism evidence="2 3">
    <name type="scientific">Desmospora activa DSM 45169</name>
    <dbReference type="NCBI Taxonomy" id="1121389"/>
    <lineage>
        <taxon>Bacteria</taxon>
        <taxon>Bacillati</taxon>
        <taxon>Bacillota</taxon>
        <taxon>Bacilli</taxon>
        <taxon>Bacillales</taxon>
        <taxon>Thermoactinomycetaceae</taxon>
        <taxon>Desmospora</taxon>
    </lineage>
</organism>
<dbReference type="RefSeq" id="WP_107725374.1">
    <property type="nucleotide sequence ID" value="NZ_PZZP01000001.1"/>
</dbReference>
<keyword evidence="3" id="KW-1185">Reference proteome</keyword>
<protein>
    <submittedName>
        <fullName evidence="2">Uncharacterized protein</fullName>
    </submittedName>
</protein>
<sequence>MKREEEKPLVLRLVGSGRDAHQRLRLRHAYGVTFIRGARDRSPWREEGRRHQLLIGGMQREQRSWLDRSEQRRLPPRSADKGGS</sequence>
<name>A0A2T4Z9L7_9BACL</name>
<reference evidence="2 3" key="1">
    <citation type="submission" date="2018-04" db="EMBL/GenBank/DDBJ databases">
        <title>Genomic Encyclopedia of Archaeal and Bacterial Type Strains, Phase II (KMG-II): from individual species to whole genera.</title>
        <authorList>
            <person name="Goeker M."/>
        </authorList>
    </citation>
    <scope>NUCLEOTIDE SEQUENCE [LARGE SCALE GENOMIC DNA]</scope>
    <source>
        <strain evidence="2 3">DSM 45169</strain>
    </source>
</reference>
<dbReference type="Proteomes" id="UP000241639">
    <property type="component" value="Unassembled WGS sequence"/>
</dbReference>
<evidence type="ECO:0000256" key="1">
    <source>
        <dbReference type="SAM" id="MobiDB-lite"/>
    </source>
</evidence>
<proteinExistence type="predicted"/>
<dbReference type="OrthoDB" id="2382150at2"/>
<dbReference type="EMBL" id="PZZP01000001">
    <property type="protein sequence ID" value="PTM58584.1"/>
    <property type="molecule type" value="Genomic_DNA"/>
</dbReference>
<gene>
    <name evidence="2" type="ORF">C8J48_1169</name>
</gene>
<dbReference type="AlphaFoldDB" id="A0A2T4Z9L7"/>
<evidence type="ECO:0000313" key="3">
    <source>
        <dbReference type="Proteomes" id="UP000241639"/>
    </source>
</evidence>
<evidence type="ECO:0000313" key="2">
    <source>
        <dbReference type="EMBL" id="PTM58584.1"/>
    </source>
</evidence>
<feature type="region of interest" description="Disordered" evidence="1">
    <location>
        <begin position="60"/>
        <end position="84"/>
    </location>
</feature>